<keyword evidence="3" id="KW-1185">Reference proteome</keyword>
<proteinExistence type="predicted"/>
<organism evidence="2 3">
    <name type="scientific">Amanita muscaria (strain Koide BX008)</name>
    <dbReference type="NCBI Taxonomy" id="946122"/>
    <lineage>
        <taxon>Eukaryota</taxon>
        <taxon>Fungi</taxon>
        <taxon>Dikarya</taxon>
        <taxon>Basidiomycota</taxon>
        <taxon>Agaricomycotina</taxon>
        <taxon>Agaricomycetes</taxon>
        <taxon>Agaricomycetidae</taxon>
        <taxon>Agaricales</taxon>
        <taxon>Pluteineae</taxon>
        <taxon>Amanitaceae</taxon>
        <taxon>Amanita</taxon>
    </lineage>
</organism>
<feature type="chain" id="PRO_5002158190" description="Secreted protein" evidence="1">
    <location>
        <begin position="21"/>
        <end position="69"/>
    </location>
</feature>
<evidence type="ECO:0000313" key="2">
    <source>
        <dbReference type="EMBL" id="KIL61332.1"/>
    </source>
</evidence>
<evidence type="ECO:0000256" key="1">
    <source>
        <dbReference type="SAM" id="SignalP"/>
    </source>
</evidence>
<evidence type="ECO:0000313" key="3">
    <source>
        <dbReference type="Proteomes" id="UP000054549"/>
    </source>
</evidence>
<sequence>MSRIRHYTLVHHVLSVFLRALFLLKHVPPRPDITTIILVRTRRFRCPIKPISCLFDLAFLPEQSRDGTS</sequence>
<dbReference type="InParanoid" id="A0A0C2WII0"/>
<accession>A0A0C2WII0</accession>
<dbReference type="HOGENOM" id="CLU_2775444_0_0_1"/>
<evidence type="ECO:0008006" key="4">
    <source>
        <dbReference type="Google" id="ProtNLM"/>
    </source>
</evidence>
<keyword evidence="1" id="KW-0732">Signal</keyword>
<feature type="signal peptide" evidence="1">
    <location>
        <begin position="1"/>
        <end position="20"/>
    </location>
</feature>
<protein>
    <recommendedName>
        <fullName evidence="4">Secreted protein</fullName>
    </recommendedName>
</protein>
<reference evidence="2 3" key="1">
    <citation type="submission" date="2014-04" db="EMBL/GenBank/DDBJ databases">
        <title>Evolutionary Origins and Diversification of the Mycorrhizal Mutualists.</title>
        <authorList>
            <consortium name="DOE Joint Genome Institute"/>
            <consortium name="Mycorrhizal Genomics Consortium"/>
            <person name="Kohler A."/>
            <person name="Kuo A."/>
            <person name="Nagy L.G."/>
            <person name="Floudas D."/>
            <person name="Copeland A."/>
            <person name="Barry K.W."/>
            <person name="Cichocki N."/>
            <person name="Veneault-Fourrey C."/>
            <person name="LaButti K."/>
            <person name="Lindquist E.A."/>
            <person name="Lipzen A."/>
            <person name="Lundell T."/>
            <person name="Morin E."/>
            <person name="Murat C."/>
            <person name="Riley R."/>
            <person name="Ohm R."/>
            <person name="Sun H."/>
            <person name="Tunlid A."/>
            <person name="Henrissat B."/>
            <person name="Grigoriev I.V."/>
            <person name="Hibbett D.S."/>
            <person name="Martin F."/>
        </authorList>
    </citation>
    <scope>NUCLEOTIDE SEQUENCE [LARGE SCALE GENOMIC DNA]</scope>
    <source>
        <strain evidence="2 3">Koide BX008</strain>
    </source>
</reference>
<dbReference type="AlphaFoldDB" id="A0A0C2WII0"/>
<gene>
    <name evidence="2" type="ORF">M378DRAFT_166979</name>
</gene>
<name>A0A0C2WII0_AMAMK</name>
<dbReference type="Proteomes" id="UP000054549">
    <property type="component" value="Unassembled WGS sequence"/>
</dbReference>
<dbReference type="EMBL" id="KN818285">
    <property type="protein sequence ID" value="KIL61332.1"/>
    <property type="molecule type" value="Genomic_DNA"/>
</dbReference>